<evidence type="ECO:0000313" key="4">
    <source>
        <dbReference type="Proteomes" id="UP000198548"/>
    </source>
</evidence>
<dbReference type="AlphaFoldDB" id="A0A1H7T6P7"/>
<dbReference type="EMBL" id="BJUX01000013">
    <property type="protein sequence ID" value="GEK89352.1"/>
    <property type="molecule type" value="Genomic_DNA"/>
</dbReference>
<dbReference type="RefSeq" id="WP_091487738.1">
    <property type="nucleotide sequence ID" value="NZ_BJUX01000013.1"/>
</dbReference>
<accession>A0A1H7T6P7</accession>
<evidence type="ECO:0000256" key="1">
    <source>
        <dbReference type="SAM" id="MobiDB-lite"/>
    </source>
</evidence>
<dbReference type="Proteomes" id="UP000321425">
    <property type="component" value="Unassembled WGS sequence"/>
</dbReference>
<keyword evidence="3" id="KW-0969">Cilium</keyword>
<name>A0A1H7T6P7_9LACT</name>
<dbReference type="NCBIfam" id="TIGR02530">
    <property type="entry name" value="flg_new"/>
    <property type="match status" value="1"/>
</dbReference>
<reference evidence="2 5" key="2">
    <citation type="submission" date="2019-07" db="EMBL/GenBank/DDBJ databases">
        <title>Whole genome shotgun sequence of Alkalibacterium putridalgicola NBRC 103243.</title>
        <authorList>
            <person name="Hosoyama A."/>
            <person name="Uohara A."/>
            <person name="Ohji S."/>
            <person name="Ichikawa N."/>
        </authorList>
    </citation>
    <scope>NUCLEOTIDE SEQUENCE [LARGE SCALE GENOMIC DNA]</scope>
    <source>
        <strain evidence="2 5">NBRC 103243</strain>
    </source>
</reference>
<keyword evidence="3" id="KW-0282">Flagellum</keyword>
<evidence type="ECO:0000313" key="2">
    <source>
        <dbReference type="EMBL" id="GEK89352.1"/>
    </source>
</evidence>
<keyword evidence="3" id="KW-0966">Cell projection</keyword>
<proteinExistence type="predicted"/>
<gene>
    <name evidence="2" type="ORF">APU01nite_13910</name>
    <name evidence="3" type="ORF">SAMN04488100_1117</name>
</gene>
<sequence>MLQNIHGAGPASHRSHIQTQKQPPVDRAFQSFMQEALITPETETANVNFSNHAQKRLNQYGLVLNDTDIQRIEEAVETLDSKGSQNSLILYDDLALIASIKNKTVITALKAAEMSEVTNIDSAIHINEKR</sequence>
<dbReference type="EMBL" id="FOBL01000011">
    <property type="protein sequence ID" value="SEL79926.1"/>
    <property type="molecule type" value="Genomic_DNA"/>
</dbReference>
<dbReference type="Proteomes" id="UP000198548">
    <property type="component" value="Unassembled WGS sequence"/>
</dbReference>
<keyword evidence="5" id="KW-1185">Reference proteome</keyword>
<dbReference type="OrthoDB" id="165650at2"/>
<dbReference type="STRING" id="426703.SAMN04488100_1117"/>
<protein>
    <submittedName>
        <fullName evidence="3">Flagellar operon protein</fullName>
    </submittedName>
</protein>
<dbReference type="InterPro" id="IPR013367">
    <property type="entry name" value="Flagellar_put"/>
</dbReference>
<feature type="region of interest" description="Disordered" evidence="1">
    <location>
        <begin position="1"/>
        <end position="24"/>
    </location>
</feature>
<evidence type="ECO:0000313" key="3">
    <source>
        <dbReference type="EMBL" id="SEL79926.1"/>
    </source>
</evidence>
<evidence type="ECO:0000313" key="5">
    <source>
        <dbReference type="Proteomes" id="UP000321425"/>
    </source>
</evidence>
<reference evidence="3 4" key="1">
    <citation type="submission" date="2016-10" db="EMBL/GenBank/DDBJ databases">
        <authorList>
            <person name="de Groot N.N."/>
        </authorList>
    </citation>
    <scope>NUCLEOTIDE SEQUENCE [LARGE SCALE GENOMIC DNA]</scope>
    <source>
        <strain evidence="3 4">DSM 19182</strain>
    </source>
</reference>
<organism evidence="3 4">
    <name type="scientific">Alkalibacterium putridalgicola</name>
    <dbReference type="NCBI Taxonomy" id="426703"/>
    <lineage>
        <taxon>Bacteria</taxon>
        <taxon>Bacillati</taxon>
        <taxon>Bacillota</taxon>
        <taxon>Bacilli</taxon>
        <taxon>Lactobacillales</taxon>
        <taxon>Carnobacteriaceae</taxon>
        <taxon>Alkalibacterium</taxon>
    </lineage>
</organism>